<dbReference type="RefSeq" id="WP_277577654.1">
    <property type="nucleotide sequence ID" value="NZ_JANRMI010000002.1"/>
</dbReference>
<protein>
    <recommendedName>
        <fullName evidence="4">Fibronectin type-III domain-containing protein</fullName>
    </recommendedName>
</protein>
<dbReference type="SUPFAM" id="SSF49265">
    <property type="entry name" value="Fibronectin type III"/>
    <property type="match status" value="1"/>
</dbReference>
<dbReference type="InterPro" id="IPR036116">
    <property type="entry name" value="FN3_sf"/>
</dbReference>
<dbReference type="Gene3D" id="2.60.40.10">
    <property type="entry name" value="Immunoglobulins"/>
    <property type="match status" value="1"/>
</dbReference>
<reference evidence="2" key="1">
    <citation type="submission" date="2022-08" db="EMBL/GenBank/DDBJ databases">
        <title>Novel Bdellovibrio Species Isolated from Svalbard: Designation Bdellovibrio svalbardensis.</title>
        <authorList>
            <person name="Mitchell R.J."/>
            <person name="Choi S.Y."/>
        </authorList>
    </citation>
    <scope>NUCLEOTIDE SEQUENCE</scope>
    <source>
        <strain evidence="2">PAP01</strain>
    </source>
</reference>
<evidence type="ECO:0000313" key="3">
    <source>
        <dbReference type="Proteomes" id="UP001152321"/>
    </source>
</evidence>
<keyword evidence="3" id="KW-1185">Reference proteome</keyword>
<comment type="caution">
    <text evidence="2">The sequence shown here is derived from an EMBL/GenBank/DDBJ whole genome shotgun (WGS) entry which is preliminary data.</text>
</comment>
<dbReference type="InterPro" id="IPR013783">
    <property type="entry name" value="Ig-like_fold"/>
</dbReference>
<name>A0ABT6DH85_9BACT</name>
<sequence length="176" mass="19718">MKRKLFQSFSVGCLVGFGISKIIPLMTPDSKSHTPPTVSENSPSPNEKIIYQCPEDPADKTPSTPEYVDNLPPVLQTNHEGEVRVAWKQVPHAEQYQVFIKDLSGKKVRTWKTSKTALYLKELPFQDSLEFTPYKVTVIALNRKGLASSESAQHDLKVRRLNGVVAPSIRSIVIED</sequence>
<dbReference type="EMBL" id="JANRMI010000002">
    <property type="protein sequence ID" value="MDG0816177.1"/>
    <property type="molecule type" value="Genomic_DNA"/>
</dbReference>
<organism evidence="2 3">
    <name type="scientific">Bdellovibrio svalbardensis</name>
    <dbReference type="NCBI Taxonomy" id="2972972"/>
    <lineage>
        <taxon>Bacteria</taxon>
        <taxon>Pseudomonadati</taxon>
        <taxon>Bdellovibrionota</taxon>
        <taxon>Bdellovibrionia</taxon>
        <taxon>Bdellovibrionales</taxon>
        <taxon>Pseudobdellovibrionaceae</taxon>
        <taxon>Bdellovibrio</taxon>
    </lineage>
</organism>
<gene>
    <name evidence="2" type="ORF">NWE73_07365</name>
</gene>
<evidence type="ECO:0000313" key="2">
    <source>
        <dbReference type="EMBL" id="MDG0816177.1"/>
    </source>
</evidence>
<dbReference type="Proteomes" id="UP001152321">
    <property type="component" value="Unassembled WGS sequence"/>
</dbReference>
<proteinExistence type="predicted"/>
<evidence type="ECO:0008006" key="4">
    <source>
        <dbReference type="Google" id="ProtNLM"/>
    </source>
</evidence>
<accession>A0ABT6DH85</accession>
<feature type="compositionally biased region" description="Polar residues" evidence="1">
    <location>
        <begin position="33"/>
        <end position="45"/>
    </location>
</feature>
<feature type="region of interest" description="Disordered" evidence="1">
    <location>
        <begin position="28"/>
        <end position="48"/>
    </location>
</feature>
<evidence type="ECO:0000256" key="1">
    <source>
        <dbReference type="SAM" id="MobiDB-lite"/>
    </source>
</evidence>